<accession>A0A183SMW8</accession>
<dbReference type="AlphaFoldDB" id="A0A183SMW8"/>
<dbReference type="WBParaSite" id="SSLN_0000574501-mRNA-1">
    <property type="protein sequence ID" value="SSLN_0000574501-mRNA-1"/>
    <property type="gene ID" value="SSLN_0000574501"/>
</dbReference>
<dbReference type="InterPro" id="IPR013087">
    <property type="entry name" value="Znf_C2H2_type"/>
</dbReference>
<evidence type="ECO:0000313" key="3">
    <source>
        <dbReference type="EMBL" id="VDL91951.1"/>
    </source>
</evidence>
<dbReference type="PROSITE" id="PS50157">
    <property type="entry name" value="ZINC_FINGER_C2H2_2"/>
    <property type="match status" value="1"/>
</dbReference>
<name>A0A183SMW8_SCHSO</name>
<feature type="domain" description="C2H2-type" evidence="2">
    <location>
        <begin position="362"/>
        <end position="384"/>
    </location>
</feature>
<keyword evidence="4" id="KW-1185">Reference proteome</keyword>
<proteinExistence type="predicted"/>
<sequence>MDVNALVAASSWYPTLTCDSSKLVLPSGHTPGICHDQRPKPGEGLQCCLHTWYVCFLDSVLTPGSGGGGGESAVAAAQGYYHLKLIHAQVTVPAPPGVEHTVDLVEIDGRTVTSAAFLLVFPLSRPPYPSSYLLFPAHSSLPSSRPILSLSSPLLLLLPIPFSLSSPFPPPPRLKTSYVEGDMQSHNPNSNRPEQRTTLLVPELARYKVYIAALSETRFYEQSQLEEVGAVYTFFWSGRPKVERRDAGIAFAMRNDIVGRLVCLPQGINDSLISLRLLLRGRLRISTDEPRRDKEQIICGAIHAQLPTITDTILPPPFPAPITAMNSTCPTPTTSVAISEYLLPATYNITTDPSTNNGHSVLTCPHCDSTFTSHIGLVGHLQIHGTLAK</sequence>
<evidence type="ECO:0000313" key="4">
    <source>
        <dbReference type="Proteomes" id="UP000275846"/>
    </source>
</evidence>
<keyword evidence="1" id="KW-0479">Metal-binding</keyword>
<dbReference type="SUPFAM" id="SSF56219">
    <property type="entry name" value="DNase I-like"/>
    <property type="match status" value="1"/>
</dbReference>
<evidence type="ECO:0000313" key="5">
    <source>
        <dbReference type="WBParaSite" id="SSLN_0000574501-mRNA-1"/>
    </source>
</evidence>
<organism evidence="5">
    <name type="scientific">Schistocephalus solidus</name>
    <name type="common">Tapeworm</name>
    <dbReference type="NCBI Taxonomy" id="70667"/>
    <lineage>
        <taxon>Eukaryota</taxon>
        <taxon>Metazoa</taxon>
        <taxon>Spiralia</taxon>
        <taxon>Lophotrochozoa</taxon>
        <taxon>Platyhelminthes</taxon>
        <taxon>Cestoda</taxon>
        <taxon>Eucestoda</taxon>
        <taxon>Diphyllobothriidea</taxon>
        <taxon>Diphyllobothriidae</taxon>
        <taxon>Schistocephalus</taxon>
    </lineage>
</organism>
<dbReference type="EMBL" id="UYSU01033305">
    <property type="protein sequence ID" value="VDL91951.1"/>
    <property type="molecule type" value="Genomic_DNA"/>
</dbReference>
<dbReference type="SMART" id="SM00355">
    <property type="entry name" value="ZnF_C2H2"/>
    <property type="match status" value="1"/>
</dbReference>
<gene>
    <name evidence="3" type="ORF">SSLN_LOCUS5566</name>
</gene>
<dbReference type="InterPro" id="IPR036691">
    <property type="entry name" value="Endo/exonu/phosph_ase_sf"/>
</dbReference>
<evidence type="ECO:0000256" key="1">
    <source>
        <dbReference type="PROSITE-ProRule" id="PRU00042"/>
    </source>
</evidence>
<evidence type="ECO:0000259" key="2">
    <source>
        <dbReference type="PROSITE" id="PS50157"/>
    </source>
</evidence>
<reference evidence="5" key="1">
    <citation type="submission" date="2016-06" db="UniProtKB">
        <authorList>
            <consortium name="WormBaseParasite"/>
        </authorList>
    </citation>
    <scope>IDENTIFICATION</scope>
</reference>
<reference evidence="3 4" key="2">
    <citation type="submission" date="2018-11" db="EMBL/GenBank/DDBJ databases">
        <authorList>
            <consortium name="Pathogen Informatics"/>
        </authorList>
    </citation>
    <scope>NUCLEOTIDE SEQUENCE [LARGE SCALE GENOMIC DNA]</scope>
    <source>
        <strain evidence="3 4">NST_G2</strain>
    </source>
</reference>
<keyword evidence="1" id="KW-0863">Zinc-finger</keyword>
<protein>
    <submittedName>
        <fullName evidence="5">C2H2-type domain-containing protein</fullName>
    </submittedName>
</protein>
<keyword evidence="1" id="KW-0862">Zinc</keyword>
<dbReference type="Proteomes" id="UP000275846">
    <property type="component" value="Unassembled WGS sequence"/>
</dbReference>
<dbReference type="GO" id="GO:0008270">
    <property type="term" value="F:zinc ion binding"/>
    <property type="evidence" value="ECO:0007669"/>
    <property type="project" value="UniProtKB-KW"/>
</dbReference>
<dbReference type="PROSITE" id="PS00028">
    <property type="entry name" value="ZINC_FINGER_C2H2_1"/>
    <property type="match status" value="1"/>
</dbReference>